<gene>
    <name evidence="3" type="ORF">BJ878DRAFT_129113</name>
</gene>
<dbReference type="PANTHER" id="PTHR46179:SF19">
    <property type="entry name" value="C2H2 FINGER DOMAIN TRANSCRIPTION FACTOR (EUROFUNG)-RELATED"/>
    <property type="match status" value="1"/>
</dbReference>
<feature type="region of interest" description="Disordered" evidence="1">
    <location>
        <begin position="444"/>
        <end position="489"/>
    </location>
</feature>
<dbReference type="InterPro" id="IPR036236">
    <property type="entry name" value="Znf_C2H2_sf"/>
</dbReference>
<dbReference type="Proteomes" id="UP000887226">
    <property type="component" value="Unassembled WGS sequence"/>
</dbReference>
<feature type="compositionally biased region" description="Polar residues" evidence="1">
    <location>
        <begin position="1"/>
        <end position="17"/>
    </location>
</feature>
<dbReference type="InterPro" id="IPR013087">
    <property type="entry name" value="Znf_C2H2_type"/>
</dbReference>
<feature type="region of interest" description="Disordered" evidence="1">
    <location>
        <begin position="216"/>
        <end position="303"/>
    </location>
</feature>
<dbReference type="InterPro" id="IPR051061">
    <property type="entry name" value="Zinc_finger_trans_reg"/>
</dbReference>
<dbReference type="SUPFAM" id="SSF57667">
    <property type="entry name" value="beta-beta-alpha zinc fingers"/>
    <property type="match status" value="1"/>
</dbReference>
<keyword evidence="4" id="KW-1185">Reference proteome</keyword>
<dbReference type="SMART" id="SM00355">
    <property type="entry name" value="ZnF_C2H2"/>
    <property type="match status" value="3"/>
</dbReference>
<feature type="domain" description="C2H2-type" evidence="2">
    <location>
        <begin position="366"/>
        <end position="391"/>
    </location>
</feature>
<evidence type="ECO:0000313" key="4">
    <source>
        <dbReference type="Proteomes" id="UP000887226"/>
    </source>
</evidence>
<dbReference type="AlphaFoldDB" id="A0A9P7Z9Y7"/>
<name>A0A9P7Z9Y7_9HELO</name>
<evidence type="ECO:0000313" key="3">
    <source>
        <dbReference type="EMBL" id="KAG9247832.1"/>
    </source>
</evidence>
<evidence type="ECO:0000259" key="2">
    <source>
        <dbReference type="SMART" id="SM00355"/>
    </source>
</evidence>
<reference evidence="3" key="1">
    <citation type="journal article" date="2021" name="IMA Fungus">
        <title>Genomic characterization of three marine fungi, including Emericellopsis atlantica sp. nov. with signatures of a generalist lifestyle and marine biomass degradation.</title>
        <authorList>
            <person name="Hagestad O.C."/>
            <person name="Hou L."/>
            <person name="Andersen J.H."/>
            <person name="Hansen E.H."/>
            <person name="Altermark B."/>
            <person name="Li C."/>
            <person name="Kuhnert E."/>
            <person name="Cox R.J."/>
            <person name="Crous P.W."/>
            <person name="Spatafora J.W."/>
            <person name="Lail K."/>
            <person name="Amirebrahimi M."/>
            <person name="Lipzen A."/>
            <person name="Pangilinan J."/>
            <person name="Andreopoulos W."/>
            <person name="Hayes R.D."/>
            <person name="Ng V."/>
            <person name="Grigoriev I.V."/>
            <person name="Jackson S.A."/>
            <person name="Sutton T.D.S."/>
            <person name="Dobson A.D.W."/>
            <person name="Rama T."/>
        </authorList>
    </citation>
    <scope>NUCLEOTIDE SEQUENCE</scope>
    <source>
        <strain evidence="3">TRa3180A</strain>
    </source>
</reference>
<dbReference type="Gene3D" id="3.30.160.60">
    <property type="entry name" value="Classic Zinc Finger"/>
    <property type="match status" value="1"/>
</dbReference>
<protein>
    <recommendedName>
        <fullName evidence="2">C2H2-type domain-containing protein</fullName>
    </recommendedName>
</protein>
<feature type="domain" description="C2H2-type" evidence="2">
    <location>
        <begin position="397"/>
        <end position="426"/>
    </location>
</feature>
<organism evidence="3 4">
    <name type="scientific">Calycina marina</name>
    <dbReference type="NCBI Taxonomy" id="1763456"/>
    <lineage>
        <taxon>Eukaryota</taxon>
        <taxon>Fungi</taxon>
        <taxon>Dikarya</taxon>
        <taxon>Ascomycota</taxon>
        <taxon>Pezizomycotina</taxon>
        <taxon>Leotiomycetes</taxon>
        <taxon>Helotiales</taxon>
        <taxon>Pezizellaceae</taxon>
        <taxon>Calycina</taxon>
    </lineage>
</organism>
<dbReference type="OrthoDB" id="6077919at2759"/>
<feature type="compositionally biased region" description="Basic and acidic residues" evidence="1">
    <location>
        <begin position="146"/>
        <end position="155"/>
    </location>
</feature>
<accession>A0A9P7Z9Y7</accession>
<feature type="region of interest" description="Disordered" evidence="1">
    <location>
        <begin position="1"/>
        <end position="81"/>
    </location>
</feature>
<dbReference type="PANTHER" id="PTHR46179">
    <property type="entry name" value="ZINC FINGER PROTEIN"/>
    <property type="match status" value="1"/>
</dbReference>
<feature type="compositionally biased region" description="Basic residues" evidence="1">
    <location>
        <begin position="480"/>
        <end position="489"/>
    </location>
</feature>
<comment type="caution">
    <text evidence="3">The sequence shown here is derived from an EMBL/GenBank/DDBJ whole genome shotgun (WGS) entry which is preliminary data.</text>
</comment>
<sequence>MNTTEQPLHLTATNDDLYNSEDDRLGSPGLKPMKVNLNPSPSPPPTVPLPQASPDSSLSPEPSGNRKPNRPRHKPSQGDAVLVSFMDNGRQPDIALKAGMQPLASEDEAAEEIMTGGTEVTLAPAGSDLAAIAAGALLAQGLQEMHDSMEQEKPADAQGSAPASDAEHSSAELMEDVEQAIPTTITVSEHAGNHLPESTLKINKQTTVGELPPLQHSSPQLAFPKGNRAGPSLPSISESIGDLNQFPPRSAGPADATVFPQSPPNRSSRDNLPFPTMGRGSPPTSPNDVFASRRELPSPSGGPIHPYYYSHRRTSTAENPQHFNASDYNSVKTEIPCTDNSGATPAEMTLDRMRIDGITNPQIGGHKCTFHGCTAAPFQTLYLLNSHTNVHSSNRPHYCRVQGCPRSEGGKGFKRKNEMIRHGLVHDSPGYVCPFCPDREHKYPRPDNLQRHVRVHHTERDREDPQLREVLAQRPEGPSRGRRCRGGTS</sequence>
<proteinExistence type="predicted"/>
<feature type="domain" description="C2H2-type" evidence="2">
    <location>
        <begin position="431"/>
        <end position="456"/>
    </location>
</feature>
<evidence type="ECO:0000256" key="1">
    <source>
        <dbReference type="SAM" id="MobiDB-lite"/>
    </source>
</evidence>
<dbReference type="EMBL" id="MU253762">
    <property type="protein sequence ID" value="KAG9247832.1"/>
    <property type="molecule type" value="Genomic_DNA"/>
</dbReference>
<dbReference type="GO" id="GO:0006357">
    <property type="term" value="P:regulation of transcription by RNA polymerase II"/>
    <property type="evidence" value="ECO:0007669"/>
    <property type="project" value="TreeGrafter"/>
</dbReference>
<dbReference type="GO" id="GO:0005634">
    <property type="term" value="C:nucleus"/>
    <property type="evidence" value="ECO:0007669"/>
    <property type="project" value="TreeGrafter"/>
</dbReference>
<feature type="region of interest" description="Disordered" evidence="1">
    <location>
        <begin position="146"/>
        <end position="169"/>
    </location>
</feature>
<feature type="compositionally biased region" description="Basic and acidic residues" evidence="1">
    <location>
        <begin position="444"/>
        <end position="467"/>
    </location>
</feature>